<keyword evidence="1" id="KW-0472">Membrane</keyword>
<keyword evidence="1" id="KW-0812">Transmembrane</keyword>
<evidence type="ECO:0000256" key="1">
    <source>
        <dbReference type="SAM" id="Phobius"/>
    </source>
</evidence>
<proteinExistence type="predicted"/>
<keyword evidence="1" id="KW-1133">Transmembrane helix</keyword>
<reference evidence="2" key="1">
    <citation type="submission" date="2023-06" db="EMBL/GenBank/DDBJ databases">
        <authorList>
            <consortium name="Lawrence Berkeley National Laboratory"/>
            <person name="Ahrendt S."/>
            <person name="Sahu N."/>
            <person name="Indic B."/>
            <person name="Wong-Bajracharya J."/>
            <person name="Merenyi Z."/>
            <person name="Ke H.-M."/>
            <person name="Monk M."/>
            <person name="Kocsube S."/>
            <person name="Drula E."/>
            <person name="Lipzen A."/>
            <person name="Balint B."/>
            <person name="Henrissat B."/>
            <person name="Andreopoulos B."/>
            <person name="Martin F.M."/>
            <person name="Harder C.B."/>
            <person name="Rigling D."/>
            <person name="Ford K.L."/>
            <person name="Foster G.D."/>
            <person name="Pangilinan J."/>
            <person name="Papanicolaou A."/>
            <person name="Barry K."/>
            <person name="LaButti K."/>
            <person name="Viragh M."/>
            <person name="Koriabine M."/>
            <person name="Yan M."/>
            <person name="Riley R."/>
            <person name="Champramary S."/>
            <person name="Plett K.L."/>
            <person name="Tsai I.J."/>
            <person name="Slot J."/>
            <person name="Sipos G."/>
            <person name="Plett J."/>
            <person name="Nagy L.G."/>
            <person name="Grigoriev I.V."/>
        </authorList>
    </citation>
    <scope>NUCLEOTIDE SEQUENCE</scope>
    <source>
        <strain evidence="2">ICMP 16352</strain>
    </source>
</reference>
<evidence type="ECO:0000313" key="3">
    <source>
        <dbReference type="Proteomes" id="UP001175227"/>
    </source>
</evidence>
<keyword evidence="3" id="KW-1185">Reference proteome</keyword>
<accession>A0AA39N7F1</accession>
<protein>
    <submittedName>
        <fullName evidence="2">Uncharacterized protein</fullName>
    </submittedName>
</protein>
<dbReference type="Proteomes" id="UP001175227">
    <property type="component" value="Unassembled WGS sequence"/>
</dbReference>
<organism evidence="2 3">
    <name type="scientific">Armillaria novae-zelandiae</name>
    <dbReference type="NCBI Taxonomy" id="153914"/>
    <lineage>
        <taxon>Eukaryota</taxon>
        <taxon>Fungi</taxon>
        <taxon>Dikarya</taxon>
        <taxon>Basidiomycota</taxon>
        <taxon>Agaricomycotina</taxon>
        <taxon>Agaricomycetes</taxon>
        <taxon>Agaricomycetidae</taxon>
        <taxon>Agaricales</taxon>
        <taxon>Marasmiineae</taxon>
        <taxon>Physalacriaceae</taxon>
        <taxon>Armillaria</taxon>
    </lineage>
</organism>
<name>A0AA39N7F1_9AGAR</name>
<dbReference type="EMBL" id="JAUEPR010000177">
    <property type="protein sequence ID" value="KAK0460340.1"/>
    <property type="molecule type" value="Genomic_DNA"/>
</dbReference>
<feature type="transmembrane region" description="Helical" evidence="1">
    <location>
        <begin position="47"/>
        <end position="69"/>
    </location>
</feature>
<evidence type="ECO:0000313" key="2">
    <source>
        <dbReference type="EMBL" id="KAK0460340.1"/>
    </source>
</evidence>
<comment type="caution">
    <text evidence="2">The sequence shown here is derived from an EMBL/GenBank/DDBJ whole genome shotgun (WGS) entry which is preliminary data.</text>
</comment>
<sequence>MDNMEDGKSSHLLNANRLGRLRELRLAWANLNWKKFMSISFSGECSAYELIASIFVKMFFGGVFVLTWLPSSTRPDVDQVELPDQDMLVKDFAMDPSQDLLAMLVDDALPPSYTTSCILTMHLQSLSTLNDHLEAEVPQITISIHPGETWANLTDSIRKEMNSWRDYEKCGTNIDQCGGPQMRLGDGSGLHGGGWDEGLEEWSVQTEGMAIISWVDGRMGTVMWL</sequence>
<gene>
    <name evidence="2" type="ORF">IW261DRAFT_1577716</name>
</gene>
<dbReference type="AlphaFoldDB" id="A0AA39N7F1"/>